<dbReference type="Proteomes" id="UP001319827">
    <property type="component" value="Chromosome"/>
</dbReference>
<keyword evidence="4" id="KW-0472">Membrane</keyword>
<dbReference type="Gene3D" id="1.10.287.950">
    <property type="entry name" value="Methyl-accepting chemotaxis protein"/>
    <property type="match status" value="1"/>
</dbReference>
<keyword evidence="8" id="KW-1185">Reference proteome</keyword>
<dbReference type="SMART" id="SM00283">
    <property type="entry name" value="MA"/>
    <property type="match status" value="1"/>
</dbReference>
<dbReference type="Pfam" id="PF00015">
    <property type="entry name" value="MCPsignal"/>
    <property type="match status" value="1"/>
</dbReference>
<proteinExistence type="inferred from homology"/>
<organism evidence="7 8">
    <name type="scientific">Desulfuromonas versatilis</name>
    <dbReference type="NCBI Taxonomy" id="2802975"/>
    <lineage>
        <taxon>Bacteria</taxon>
        <taxon>Pseudomonadati</taxon>
        <taxon>Thermodesulfobacteriota</taxon>
        <taxon>Desulfuromonadia</taxon>
        <taxon>Desulfuromonadales</taxon>
        <taxon>Desulfuromonadaceae</taxon>
        <taxon>Desulfuromonas</taxon>
    </lineage>
</organism>
<evidence type="ECO:0000256" key="1">
    <source>
        <dbReference type="ARBA" id="ARBA00023224"/>
    </source>
</evidence>
<feature type="transmembrane region" description="Helical" evidence="4">
    <location>
        <begin position="9"/>
        <end position="30"/>
    </location>
</feature>
<dbReference type="SMART" id="SM00304">
    <property type="entry name" value="HAMP"/>
    <property type="match status" value="2"/>
</dbReference>
<feature type="domain" description="Methyl-accepting transducer" evidence="5">
    <location>
        <begin position="132"/>
        <end position="389"/>
    </location>
</feature>
<feature type="transmembrane region" description="Helical" evidence="4">
    <location>
        <begin position="36"/>
        <end position="56"/>
    </location>
</feature>
<feature type="domain" description="HAMP" evidence="6">
    <location>
        <begin position="58"/>
        <end position="113"/>
    </location>
</feature>
<dbReference type="PROSITE" id="PS50885">
    <property type="entry name" value="HAMP"/>
    <property type="match status" value="1"/>
</dbReference>
<dbReference type="Pfam" id="PF00672">
    <property type="entry name" value="HAMP"/>
    <property type="match status" value="1"/>
</dbReference>
<dbReference type="Gene3D" id="6.10.340.10">
    <property type="match status" value="1"/>
</dbReference>
<keyword evidence="4" id="KW-0812">Transmembrane</keyword>
<evidence type="ECO:0000313" key="8">
    <source>
        <dbReference type="Proteomes" id="UP001319827"/>
    </source>
</evidence>
<dbReference type="PROSITE" id="PS50111">
    <property type="entry name" value="CHEMOTAXIS_TRANSDUC_2"/>
    <property type="match status" value="1"/>
</dbReference>
<reference evidence="7 8" key="2">
    <citation type="journal article" date="2021" name="Int. J. Syst. Evol. Microbiol.">
        <title>Isolation and Polyphasic Characterization of Desulfuromonas versatilis sp. Nov., an Electrogenic Bacteria Capable of Versatile Metabolism Isolated from a Graphene Oxide-Reducing Enrichment Culture.</title>
        <authorList>
            <person name="Xie L."/>
            <person name="Yoshida N."/>
            <person name="Ishii S."/>
            <person name="Meng L."/>
        </authorList>
    </citation>
    <scope>NUCLEOTIDE SEQUENCE [LARGE SCALE GENOMIC DNA]</scope>
    <source>
        <strain evidence="7 8">NIT-T3</strain>
    </source>
</reference>
<dbReference type="CDD" id="cd06225">
    <property type="entry name" value="HAMP"/>
    <property type="match status" value="1"/>
</dbReference>
<reference evidence="7 8" key="1">
    <citation type="journal article" date="2016" name="C (Basel)">
        <title>Selective Growth of and Electricity Production by Marine Exoelectrogenic Bacteria in Self-Aggregated Hydrogel of Microbially Reduced Graphene Oxide.</title>
        <authorList>
            <person name="Yoshida N."/>
            <person name="Goto Y."/>
            <person name="Miyata Y."/>
        </authorList>
    </citation>
    <scope>NUCLEOTIDE SEQUENCE [LARGE SCALE GENOMIC DNA]</scope>
    <source>
        <strain evidence="7 8">NIT-T3</strain>
    </source>
</reference>
<gene>
    <name evidence="7" type="primary">mcp44H</name>
    <name evidence="7" type="ORF">DESUT3_39340</name>
</gene>
<keyword evidence="4" id="KW-1133">Transmembrane helix</keyword>
<evidence type="ECO:0000313" key="7">
    <source>
        <dbReference type="EMBL" id="BCR06865.1"/>
    </source>
</evidence>
<dbReference type="EMBL" id="AP024355">
    <property type="protein sequence ID" value="BCR06865.1"/>
    <property type="molecule type" value="Genomic_DNA"/>
</dbReference>
<evidence type="ECO:0000259" key="5">
    <source>
        <dbReference type="PROSITE" id="PS50111"/>
    </source>
</evidence>
<evidence type="ECO:0000259" key="6">
    <source>
        <dbReference type="PROSITE" id="PS50885"/>
    </source>
</evidence>
<comment type="similarity">
    <text evidence="2">Belongs to the methyl-accepting chemotaxis (MCP) protein family.</text>
</comment>
<dbReference type="InterPro" id="IPR003660">
    <property type="entry name" value="HAMP_dom"/>
</dbReference>
<protein>
    <submittedName>
        <fullName evidence="7">Methyl-accepting chemotaxis protein</fullName>
    </submittedName>
</protein>
<dbReference type="RefSeq" id="WP_221250240.1">
    <property type="nucleotide sequence ID" value="NZ_AP024355.1"/>
</dbReference>
<keyword evidence="1 3" id="KW-0807">Transducer</keyword>
<dbReference type="PRINTS" id="PR00260">
    <property type="entry name" value="CHEMTRNSDUCR"/>
</dbReference>
<dbReference type="PANTHER" id="PTHR32089:SF114">
    <property type="entry name" value="METHYL-ACCEPTING CHEMOTAXIS PROTEIN MCPB"/>
    <property type="match status" value="1"/>
</dbReference>
<name>A0ABM8HVC2_9BACT</name>
<accession>A0ABM8HVC2</accession>
<dbReference type="InterPro" id="IPR004089">
    <property type="entry name" value="MCPsignal_dom"/>
</dbReference>
<evidence type="ECO:0000256" key="4">
    <source>
        <dbReference type="SAM" id="Phobius"/>
    </source>
</evidence>
<evidence type="ECO:0000256" key="2">
    <source>
        <dbReference type="ARBA" id="ARBA00029447"/>
    </source>
</evidence>
<evidence type="ECO:0000256" key="3">
    <source>
        <dbReference type="PROSITE-ProRule" id="PRU00284"/>
    </source>
</evidence>
<dbReference type="SUPFAM" id="SSF58104">
    <property type="entry name" value="Methyl-accepting chemotaxis protein (MCP) signaling domain"/>
    <property type="match status" value="1"/>
</dbReference>
<dbReference type="PANTHER" id="PTHR32089">
    <property type="entry name" value="METHYL-ACCEPTING CHEMOTAXIS PROTEIN MCPB"/>
    <property type="match status" value="1"/>
</dbReference>
<sequence length="421" mass="44546">MRVEISNKFIMGFIIVVGSIVLVNLVVPYLGIPQEWQQLFSVGCAILVGLALGWGFSRAFTANIRVLTESAERLRQGDLSQPVQLRSTALPDETLDLANSLNQVVESLRELVGKIRSSSIRVAESAQGLSSTSEEMTASANEVANTVEQISRGAETQAEMIERCSRLIKEMAVSIELIASSAKKVAASANDTAGTAQRGGEMVGTAIGKMKQVLADVERNGAQMGSFGMQVQKIGKIVEVITGIAGKTNLLALNATIEAARAGEYGRGFAVVAEEIRKLADSTGQSAGEITELIEAIRDEGQKVQASMSESIREIGAGRDAINTTGQAFEEIIQTALVTQTKATGIAELAEKQTEGSAGMVKAIDEISRVVADNAAATEEVSATTQQQSAAMEEMAHAAQGLSTLAEDLLEVVRRFELGNA</sequence>
<dbReference type="InterPro" id="IPR004090">
    <property type="entry name" value="Chemotax_Me-accpt_rcpt"/>
</dbReference>